<proteinExistence type="predicted"/>
<feature type="region of interest" description="Disordered" evidence="5">
    <location>
        <begin position="138"/>
        <end position="205"/>
    </location>
</feature>
<feature type="compositionally biased region" description="Basic and acidic residues" evidence="5">
    <location>
        <begin position="179"/>
        <end position="194"/>
    </location>
</feature>
<dbReference type="InterPro" id="IPR026816">
    <property type="entry name" value="Flavodoxin_dom"/>
</dbReference>
<keyword evidence="8" id="KW-1185">Reference proteome</keyword>
<dbReference type="GO" id="GO:0015079">
    <property type="term" value="F:potassium ion transmembrane transporter activity"/>
    <property type="evidence" value="ECO:0007669"/>
    <property type="project" value="InterPro"/>
</dbReference>
<dbReference type="PRINTS" id="PR00335">
    <property type="entry name" value="KUPTAKETRKA"/>
</dbReference>
<keyword evidence="4" id="KW-0406">Ion transport</keyword>
<dbReference type="Pfam" id="PF02254">
    <property type="entry name" value="TrkA_N"/>
    <property type="match status" value="1"/>
</dbReference>
<keyword evidence="3" id="KW-0630">Potassium</keyword>
<dbReference type="InterPro" id="IPR029039">
    <property type="entry name" value="Flavoprotein-like_sf"/>
</dbReference>
<feature type="domain" description="RCK N-terminal" evidence="6">
    <location>
        <begin position="1"/>
        <end position="118"/>
    </location>
</feature>
<dbReference type="InterPro" id="IPR003148">
    <property type="entry name" value="RCK_N"/>
</dbReference>
<evidence type="ECO:0000256" key="5">
    <source>
        <dbReference type="SAM" id="MobiDB-lite"/>
    </source>
</evidence>
<dbReference type="PANTHER" id="PTHR43833:SF5">
    <property type="entry name" value="TRK SYSTEM POTASSIUM UPTAKE PROTEIN TRKA"/>
    <property type="match status" value="1"/>
</dbReference>
<evidence type="ECO:0000256" key="1">
    <source>
        <dbReference type="ARBA" id="ARBA00022448"/>
    </source>
</evidence>
<protein>
    <recommendedName>
        <fullName evidence="6">RCK N-terminal domain-containing protein</fullName>
    </recommendedName>
</protein>
<dbReference type="SUPFAM" id="SSF52218">
    <property type="entry name" value="Flavoproteins"/>
    <property type="match status" value="1"/>
</dbReference>
<evidence type="ECO:0000256" key="4">
    <source>
        <dbReference type="ARBA" id="ARBA00023065"/>
    </source>
</evidence>
<sequence>MRALIAGAGRLGLQIADALGGSGYELTIVERDDERIAELERRLPGRLVSGDACEPAVLEDAGARVTDLLVATTGEDEDNLVISLLAKRQFGVSRVAARVNDPDNAWLFDDRWGVDIAMPVAAPLISLIEASGTAEGRMRPAAAAQQGQRPVRETPLDPCGSVRAALGGGSQAAQAGGDRSAEPGGRHETPDHARTAAGGHADPRTACHAVWGPANRTSMSSGGRAAAPACVPPPGLAPALREAMSAPVGGQLALRVLVTAASKHGATAEIAERIAAALRSALPAAEVDVQVPSKVTTLERYDAVVLGSAVYAGRWLDSARNLAVKHSAELARVPVWLFSSGPVGDPPKPDEDPVDAAPLVVATGARQHAVFAGKLERHHLRFAERVVATALRAPSGDFRDWAAIDAWASRIVQELQKV</sequence>
<keyword evidence="2" id="KW-0633">Potassium transport</keyword>
<dbReference type="AlphaFoldDB" id="A0A6V8KB31"/>
<keyword evidence="1" id="KW-0813">Transport</keyword>
<dbReference type="Proteomes" id="UP000482800">
    <property type="component" value="Unassembled WGS sequence"/>
</dbReference>
<dbReference type="RefSeq" id="WP_218579180.1">
    <property type="nucleotide sequence ID" value="NZ_BLPF01000002.1"/>
</dbReference>
<evidence type="ECO:0000256" key="3">
    <source>
        <dbReference type="ARBA" id="ARBA00022958"/>
    </source>
</evidence>
<evidence type="ECO:0000259" key="6">
    <source>
        <dbReference type="PROSITE" id="PS51201"/>
    </source>
</evidence>
<gene>
    <name evidence="7" type="ORF">Phou_051240</name>
</gene>
<dbReference type="InterPro" id="IPR050721">
    <property type="entry name" value="Trk_Ktr_HKT_K-transport"/>
</dbReference>
<dbReference type="Pfam" id="PF12724">
    <property type="entry name" value="Flavodoxin_5"/>
    <property type="match status" value="1"/>
</dbReference>
<dbReference type="Gene3D" id="3.40.50.360">
    <property type="match status" value="1"/>
</dbReference>
<name>A0A6V8KB31_9ACTN</name>
<dbReference type="PROSITE" id="PS51201">
    <property type="entry name" value="RCK_N"/>
    <property type="match status" value="1"/>
</dbReference>
<dbReference type="EMBL" id="BLPF01000002">
    <property type="protein sequence ID" value="GFJ80944.1"/>
    <property type="molecule type" value="Genomic_DNA"/>
</dbReference>
<reference evidence="7 8" key="2">
    <citation type="submission" date="2020-03" db="EMBL/GenBank/DDBJ databases">
        <authorList>
            <person name="Ichikawa N."/>
            <person name="Kimura A."/>
            <person name="Kitahashi Y."/>
            <person name="Uohara A."/>
        </authorList>
    </citation>
    <scope>NUCLEOTIDE SEQUENCE [LARGE SCALE GENOMIC DNA]</scope>
    <source>
        <strain evidence="7 8">NBRC 108639</strain>
    </source>
</reference>
<evidence type="ECO:0000256" key="2">
    <source>
        <dbReference type="ARBA" id="ARBA00022538"/>
    </source>
</evidence>
<dbReference type="PANTHER" id="PTHR43833">
    <property type="entry name" value="POTASSIUM CHANNEL PROTEIN 2-RELATED-RELATED"/>
    <property type="match status" value="1"/>
</dbReference>
<dbReference type="SUPFAM" id="SSF51735">
    <property type="entry name" value="NAD(P)-binding Rossmann-fold domains"/>
    <property type="match status" value="1"/>
</dbReference>
<dbReference type="InterPro" id="IPR036291">
    <property type="entry name" value="NAD(P)-bd_dom_sf"/>
</dbReference>
<evidence type="ECO:0000313" key="7">
    <source>
        <dbReference type="EMBL" id="GFJ80944.1"/>
    </source>
</evidence>
<accession>A0A6V8KB31</accession>
<dbReference type="Gene3D" id="3.40.50.720">
    <property type="entry name" value="NAD(P)-binding Rossmann-like Domain"/>
    <property type="match status" value="1"/>
</dbReference>
<dbReference type="GO" id="GO:0005886">
    <property type="term" value="C:plasma membrane"/>
    <property type="evidence" value="ECO:0007669"/>
    <property type="project" value="InterPro"/>
</dbReference>
<evidence type="ECO:0000313" key="8">
    <source>
        <dbReference type="Proteomes" id="UP000482800"/>
    </source>
</evidence>
<organism evidence="7 8">
    <name type="scientific">Phytohabitans houttuyneae</name>
    <dbReference type="NCBI Taxonomy" id="1076126"/>
    <lineage>
        <taxon>Bacteria</taxon>
        <taxon>Bacillati</taxon>
        <taxon>Actinomycetota</taxon>
        <taxon>Actinomycetes</taxon>
        <taxon>Micromonosporales</taxon>
        <taxon>Micromonosporaceae</taxon>
    </lineage>
</organism>
<dbReference type="InterPro" id="IPR006036">
    <property type="entry name" value="K_uptake_TrkA"/>
</dbReference>
<reference evidence="7 8" key="1">
    <citation type="submission" date="2020-03" db="EMBL/GenBank/DDBJ databases">
        <title>Whole genome shotgun sequence of Phytohabitans houttuyneae NBRC 108639.</title>
        <authorList>
            <person name="Komaki H."/>
            <person name="Tamura T."/>
        </authorList>
    </citation>
    <scope>NUCLEOTIDE SEQUENCE [LARGE SCALE GENOMIC DNA]</scope>
    <source>
        <strain evidence="7 8">NBRC 108639</strain>
    </source>
</reference>
<comment type="caution">
    <text evidence="7">The sequence shown here is derived from an EMBL/GenBank/DDBJ whole genome shotgun (WGS) entry which is preliminary data.</text>
</comment>